<organism evidence="2 3">
    <name type="scientific">Aspergillus caelatus</name>
    <dbReference type="NCBI Taxonomy" id="61420"/>
    <lineage>
        <taxon>Eukaryota</taxon>
        <taxon>Fungi</taxon>
        <taxon>Dikarya</taxon>
        <taxon>Ascomycota</taxon>
        <taxon>Pezizomycotina</taxon>
        <taxon>Eurotiomycetes</taxon>
        <taxon>Eurotiomycetidae</taxon>
        <taxon>Eurotiales</taxon>
        <taxon>Aspergillaceae</taxon>
        <taxon>Aspergillus</taxon>
        <taxon>Aspergillus subgen. Circumdati</taxon>
    </lineage>
</organism>
<gene>
    <name evidence="2" type="ORF">BDV27DRAFT_152310</name>
</gene>
<dbReference type="Proteomes" id="UP000326268">
    <property type="component" value="Unassembled WGS sequence"/>
</dbReference>
<dbReference type="EMBL" id="ML737567">
    <property type="protein sequence ID" value="KAE8370155.1"/>
    <property type="molecule type" value="Genomic_DNA"/>
</dbReference>
<feature type="chain" id="PRO_5024975773" evidence="1">
    <location>
        <begin position="24"/>
        <end position="95"/>
    </location>
</feature>
<reference evidence="2 3" key="1">
    <citation type="submission" date="2019-04" db="EMBL/GenBank/DDBJ databases">
        <title>Friends and foes A comparative genomics studyof 23 Aspergillus species from section Flavi.</title>
        <authorList>
            <consortium name="DOE Joint Genome Institute"/>
            <person name="Kjaerbolling I."/>
            <person name="Vesth T."/>
            <person name="Frisvad J.C."/>
            <person name="Nybo J.L."/>
            <person name="Theobald S."/>
            <person name="Kildgaard S."/>
            <person name="Isbrandt T."/>
            <person name="Kuo A."/>
            <person name="Sato A."/>
            <person name="Lyhne E.K."/>
            <person name="Kogle M.E."/>
            <person name="Wiebenga A."/>
            <person name="Kun R.S."/>
            <person name="Lubbers R.J."/>
            <person name="Makela M.R."/>
            <person name="Barry K."/>
            <person name="Chovatia M."/>
            <person name="Clum A."/>
            <person name="Daum C."/>
            <person name="Haridas S."/>
            <person name="He G."/>
            <person name="LaButti K."/>
            <person name="Lipzen A."/>
            <person name="Mondo S."/>
            <person name="Riley R."/>
            <person name="Salamov A."/>
            <person name="Simmons B.A."/>
            <person name="Magnuson J.K."/>
            <person name="Henrissat B."/>
            <person name="Mortensen U.H."/>
            <person name="Larsen T.O."/>
            <person name="Devries R.P."/>
            <person name="Grigoriev I.V."/>
            <person name="Machida M."/>
            <person name="Baker S.E."/>
            <person name="Andersen M.R."/>
        </authorList>
    </citation>
    <scope>NUCLEOTIDE SEQUENCE [LARGE SCALE GENOMIC DNA]</scope>
    <source>
        <strain evidence="2 3">CBS 763.97</strain>
    </source>
</reference>
<feature type="signal peptide" evidence="1">
    <location>
        <begin position="1"/>
        <end position="23"/>
    </location>
</feature>
<dbReference type="GeneID" id="43655984"/>
<keyword evidence="1" id="KW-0732">Signal</keyword>
<keyword evidence="3" id="KW-1185">Reference proteome</keyword>
<sequence>MPNPIMFLLKALSLLLAVEAAAATSPPPCTGSVLKDTISFWTIPSVDSETLMVIMGNSQVPEAMERNQNEEVSLAEVDKPLLLELLGLEPLGKNE</sequence>
<proteinExistence type="predicted"/>
<dbReference type="AlphaFoldDB" id="A0A5N7AK29"/>
<evidence type="ECO:0000313" key="2">
    <source>
        <dbReference type="EMBL" id="KAE8370155.1"/>
    </source>
</evidence>
<evidence type="ECO:0000256" key="1">
    <source>
        <dbReference type="SAM" id="SignalP"/>
    </source>
</evidence>
<evidence type="ECO:0000313" key="3">
    <source>
        <dbReference type="Proteomes" id="UP000326268"/>
    </source>
</evidence>
<dbReference type="RefSeq" id="XP_031933236.1">
    <property type="nucleotide sequence ID" value="XM_032071538.1"/>
</dbReference>
<protein>
    <submittedName>
        <fullName evidence="2">Uncharacterized protein</fullName>
    </submittedName>
</protein>
<name>A0A5N7AK29_9EURO</name>
<accession>A0A5N7AK29</accession>